<comment type="caution">
    <text evidence="1">The sequence shown here is derived from an EMBL/GenBank/DDBJ whole genome shotgun (WGS) entry which is preliminary data.</text>
</comment>
<evidence type="ECO:0000313" key="2">
    <source>
        <dbReference type="Proteomes" id="UP001209878"/>
    </source>
</evidence>
<reference evidence="1" key="1">
    <citation type="journal article" date="2023" name="Mol. Biol. Evol.">
        <title>Third-Generation Sequencing Reveals the Adaptive Role of the Epigenome in Three Deep-Sea Polychaetes.</title>
        <authorList>
            <person name="Perez M."/>
            <person name="Aroh O."/>
            <person name="Sun Y."/>
            <person name="Lan Y."/>
            <person name="Juniper S.K."/>
            <person name="Young C.R."/>
            <person name="Angers B."/>
            <person name="Qian P.Y."/>
        </authorList>
    </citation>
    <scope>NUCLEOTIDE SEQUENCE</scope>
    <source>
        <strain evidence="1">R07B-5</strain>
    </source>
</reference>
<proteinExistence type="predicted"/>
<protein>
    <submittedName>
        <fullName evidence="1">Uncharacterized protein</fullName>
    </submittedName>
</protein>
<evidence type="ECO:0000313" key="1">
    <source>
        <dbReference type="EMBL" id="KAK2179624.1"/>
    </source>
</evidence>
<keyword evidence="2" id="KW-1185">Reference proteome</keyword>
<organism evidence="1 2">
    <name type="scientific">Ridgeia piscesae</name>
    <name type="common">Tubeworm</name>
    <dbReference type="NCBI Taxonomy" id="27915"/>
    <lineage>
        <taxon>Eukaryota</taxon>
        <taxon>Metazoa</taxon>
        <taxon>Spiralia</taxon>
        <taxon>Lophotrochozoa</taxon>
        <taxon>Annelida</taxon>
        <taxon>Polychaeta</taxon>
        <taxon>Sedentaria</taxon>
        <taxon>Canalipalpata</taxon>
        <taxon>Sabellida</taxon>
        <taxon>Siboglinidae</taxon>
        <taxon>Ridgeia</taxon>
    </lineage>
</organism>
<name>A0AAD9KYE2_RIDPI</name>
<sequence length="78" mass="8492">MKGTKSSTKRGALSCFTWCFKHRKLVKVAADKMPDIELNTDADGDDGVDKVSMAGSAIKGVWNCMKCCGEDNEDNEDS</sequence>
<accession>A0AAD9KYE2</accession>
<dbReference type="AlphaFoldDB" id="A0AAD9KYE2"/>
<gene>
    <name evidence="1" type="ORF">NP493_481g00001</name>
</gene>
<dbReference type="Proteomes" id="UP001209878">
    <property type="component" value="Unassembled WGS sequence"/>
</dbReference>
<dbReference type="EMBL" id="JAODUO010000480">
    <property type="protein sequence ID" value="KAK2179624.1"/>
    <property type="molecule type" value="Genomic_DNA"/>
</dbReference>